<dbReference type="EMBL" id="BGPR01000008">
    <property type="protein sequence ID" value="GBL75625.1"/>
    <property type="molecule type" value="Genomic_DNA"/>
</dbReference>
<evidence type="ECO:0008006" key="3">
    <source>
        <dbReference type="Google" id="ProtNLM"/>
    </source>
</evidence>
<keyword evidence="2" id="KW-1185">Reference proteome</keyword>
<gene>
    <name evidence="1" type="ORF">AVEN_154942_1</name>
</gene>
<protein>
    <recommendedName>
        <fullName evidence="3">RNase H type-1 domain-containing protein</fullName>
    </recommendedName>
</protein>
<dbReference type="AlphaFoldDB" id="A0A4Y2A8G9"/>
<comment type="caution">
    <text evidence="1">The sequence shown here is derived from an EMBL/GenBank/DDBJ whole genome shotgun (WGS) entry which is preliminary data.</text>
</comment>
<proteinExistence type="predicted"/>
<dbReference type="InterPro" id="IPR036397">
    <property type="entry name" value="RNaseH_sf"/>
</dbReference>
<reference evidence="1 2" key="1">
    <citation type="journal article" date="2019" name="Sci. Rep.">
        <title>Orb-weaving spider Araneus ventricosus genome elucidates the spidroin gene catalogue.</title>
        <authorList>
            <person name="Kono N."/>
            <person name="Nakamura H."/>
            <person name="Ohtoshi R."/>
            <person name="Moran D.A.P."/>
            <person name="Shinohara A."/>
            <person name="Yoshida Y."/>
            <person name="Fujiwara M."/>
            <person name="Mori M."/>
            <person name="Tomita M."/>
            <person name="Arakawa K."/>
        </authorList>
    </citation>
    <scope>NUCLEOTIDE SEQUENCE [LARGE SCALE GENOMIC DNA]</scope>
</reference>
<evidence type="ECO:0000313" key="2">
    <source>
        <dbReference type="Proteomes" id="UP000499080"/>
    </source>
</evidence>
<dbReference type="Proteomes" id="UP000499080">
    <property type="component" value="Unassembled WGS sequence"/>
</dbReference>
<dbReference type="Gene3D" id="3.30.420.10">
    <property type="entry name" value="Ribonuclease H-like superfamily/Ribonuclease H"/>
    <property type="match status" value="1"/>
</dbReference>
<name>A0A4Y2A8G9_ARAVE</name>
<dbReference type="GO" id="GO:0003676">
    <property type="term" value="F:nucleic acid binding"/>
    <property type="evidence" value="ECO:0007669"/>
    <property type="project" value="InterPro"/>
</dbReference>
<accession>A0A4Y2A8G9</accession>
<evidence type="ECO:0000313" key="1">
    <source>
        <dbReference type="EMBL" id="GBL75625.1"/>
    </source>
</evidence>
<sequence length="102" mass="11180">MGYGGNINTGLRIYTDESKTEKGVGAAFCALPDVNFTHEWSTRLSLTNTVFHAEILELLKAVEHTAALPTQQLRILADNQASIKSAANPKSHSIIARTYCLY</sequence>
<organism evidence="1 2">
    <name type="scientific">Araneus ventricosus</name>
    <name type="common">Orbweaver spider</name>
    <name type="synonym">Epeira ventricosa</name>
    <dbReference type="NCBI Taxonomy" id="182803"/>
    <lineage>
        <taxon>Eukaryota</taxon>
        <taxon>Metazoa</taxon>
        <taxon>Ecdysozoa</taxon>
        <taxon>Arthropoda</taxon>
        <taxon>Chelicerata</taxon>
        <taxon>Arachnida</taxon>
        <taxon>Araneae</taxon>
        <taxon>Araneomorphae</taxon>
        <taxon>Entelegynae</taxon>
        <taxon>Araneoidea</taxon>
        <taxon>Araneidae</taxon>
        <taxon>Araneus</taxon>
    </lineage>
</organism>
<dbReference type="OrthoDB" id="3547074at2759"/>